<reference evidence="10 11" key="1">
    <citation type="submission" date="2023-08" db="EMBL/GenBank/DDBJ databases">
        <title>A Necator americanus chromosomal reference genome.</title>
        <authorList>
            <person name="Ilik V."/>
            <person name="Petrzelkova K.J."/>
            <person name="Pardy F."/>
            <person name="Fuh T."/>
            <person name="Niatou-Singa F.S."/>
            <person name="Gouil Q."/>
            <person name="Baker L."/>
            <person name="Ritchie M.E."/>
            <person name="Jex A.R."/>
            <person name="Gazzola D."/>
            <person name="Li H."/>
            <person name="Toshio Fujiwara R."/>
            <person name="Zhan B."/>
            <person name="Aroian R.V."/>
            <person name="Pafco B."/>
            <person name="Schwarz E.M."/>
        </authorList>
    </citation>
    <scope>NUCLEOTIDE SEQUENCE [LARGE SCALE GENOMIC DNA]</scope>
    <source>
        <strain evidence="10 11">Aroian</strain>
        <tissue evidence="10">Whole animal</tissue>
    </source>
</reference>
<organism evidence="10 11">
    <name type="scientific">Necator americanus</name>
    <name type="common">Human hookworm</name>
    <dbReference type="NCBI Taxonomy" id="51031"/>
    <lineage>
        <taxon>Eukaryota</taxon>
        <taxon>Metazoa</taxon>
        <taxon>Ecdysozoa</taxon>
        <taxon>Nematoda</taxon>
        <taxon>Chromadorea</taxon>
        <taxon>Rhabditida</taxon>
        <taxon>Rhabditina</taxon>
        <taxon>Rhabditomorpha</taxon>
        <taxon>Strongyloidea</taxon>
        <taxon>Ancylostomatidae</taxon>
        <taxon>Bunostominae</taxon>
        <taxon>Necator</taxon>
    </lineage>
</organism>
<keyword evidence="6" id="KW-0969">Cilium</keyword>
<evidence type="ECO:0000256" key="2">
    <source>
        <dbReference type="ARBA" id="ARBA00022490"/>
    </source>
</evidence>
<evidence type="ECO:0000256" key="1">
    <source>
        <dbReference type="ARBA" id="ARBA00004120"/>
    </source>
</evidence>
<evidence type="ECO:0000259" key="9">
    <source>
        <dbReference type="Pfam" id="PF23145"/>
    </source>
</evidence>
<keyword evidence="7" id="KW-0206">Cytoskeleton</keyword>
<evidence type="ECO:0000256" key="4">
    <source>
        <dbReference type="ARBA" id="ARBA00022737"/>
    </source>
</evidence>
<protein>
    <recommendedName>
        <fullName evidence="9">IFT121-like zinc finger domain-containing protein</fullName>
    </recommendedName>
</protein>
<evidence type="ECO:0000256" key="3">
    <source>
        <dbReference type="ARBA" id="ARBA00022574"/>
    </source>
</evidence>
<sequence>MMFTKRLLRDCSALRKNCLFVKSNACWWDNKKDNKKIHNLPRNSNLQNKTYFQFPLCVVTGRPMLAYRFWLCSTCKQNAYEEEISSCTFCPLCHSDLT</sequence>
<evidence type="ECO:0000313" key="11">
    <source>
        <dbReference type="Proteomes" id="UP001303046"/>
    </source>
</evidence>
<dbReference type="InterPro" id="IPR056170">
    <property type="entry name" value="Znf_IFT121-like"/>
</dbReference>
<dbReference type="Pfam" id="PF23145">
    <property type="entry name" value="Zf_2nd_IFT121"/>
    <property type="match status" value="1"/>
</dbReference>
<gene>
    <name evidence="10" type="primary">Necator_chrX.g23156</name>
    <name evidence="10" type="ORF">RB195_022993</name>
</gene>
<keyword evidence="8" id="KW-0966">Cell projection</keyword>
<keyword evidence="2" id="KW-0963">Cytoplasm</keyword>
<comment type="caution">
    <text evidence="10">The sequence shown here is derived from an EMBL/GenBank/DDBJ whole genome shotgun (WGS) entry which is preliminary data.</text>
</comment>
<name>A0ABR1EHD4_NECAM</name>
<dbReference type="EMBL" id="JAVFWL010000006">
    <property type="protein sequence ID" value="KAK6762107.1"/>
    <property type="molecule type" value="Genomic_DNA"/>
</dbReference>
<keyword evidence="11" id="KW-1185">Reference proteome</keyword>
<comment type="subcellular location">
    <subcellularLocation>
        <location evidence="1">Cytoplasm</location>
        <location evidence="1">Cytoskeleton</location>
        <location evidence="1">Cilium basal body</location>
    </subcellularLocation>
</comment>
<feature type="domain" description="IFT121-like zinc finger" evidence="9">
    <location>
        <begin position="55"/>
        <end position="97"/>
    </location>
</feature>
<accession>A0ABR1EHD4</accession>
<evidence type="ECO:0000256" key="5">
    <source>
        <dbReference type="ARBA" id="ARBA00022794"/>
    </source>
</evidence>
<evidence type="ECO:0000256" key="7">
    <source>
        <dbReference type="ARBA" id="ARBA00023212"/>
    </source>
</evidence>
<keyword evidence="3" id="KW-0853">WD repeat</keyword>
<keyword evidence="5" id="KW-0970">Cilium biogenesis/degradation</keyword>
<evidence type="ECO:0000256" key="8">
    <source>
        <dbReference type="ARBA" id="ARBA00023273"/>
    </source>
</evidence>
<evidence type="ECO:0000313" key="10">
    <source>
        <dbReference type="EMBL" id="KAK6762107.1"/>
    </source>
</evidence>
<evidence type="ECO:0000256" key="6">
    <source>
        <dbReference type="ARBA" id="ARBA00023069"/>
    </source>
</evidence>
<dbReference type="Proteomes" id="UP001303046">
    <property type="component" value="Unassembled WGS sequence"/>
</dbReference>
<proteinExistence type="predicted"/>
<keyword evidence="4" id="KW-0677">Repeat</keyword>